<dbReference type="EMBL" id="CAHIKZ030001405">
    <property type="protein sequence ID" value="CAE1263088.1"/>
    <property type="molecule type" value="Genomic_DNA"/>
</dbReference>
<evidence type="ECO:0000259" key="6">
    <source>
        <dbReference type="PROSITE" id="PS51843"/>
    </source>
</evidence>
<feature type="region of interest" description="Disordered" evidence="5">
    <location>
        <begin position="144"/>
        <end position="165"/>
    </location>
</feature>
<sequence length="423" mass="48140">MLQPVYVVSRTRLDTNFRVIHALPSTVFSPKGLYHLIRLLDTSRLEEALTKEAAGNPLYPNSNCTKAHPYPPLLDLSHQTLIPKKLSFMSLSIPSLFKPCILCLFVHKSTESFVRSPFETQSLAFFFYRPSRQYTNFVRTDSLKGRRGRLPSKPKSPQESPPSPPVSLITALVRAHVDTSPDIPNLDYSKYKELSGEDSPTAEVDRVRLFYDILVSSVDVIKCWAEKIPGFHDLCKEDQELLFQSATLELFVLRAAYRVQPDSDKIIFCNGLVLHRLQCLHMFGDWINSIIEFGMSLHRMTLDISSLACMAALSMITLRHGLREQKKMEDLQMKIIDTLRDHCIYNSEAQKKPHFFSRILSKIAELRSLSREGLQRLFYFKLEDAIKAPPCLSFFLSSTISPSCPVLSLSLSHSLSPFPLQSL</sequence>
<dbReference type="Pfam" id="PF00104">
    <property type="entry name" value="Hormone_recep"/>
    <property type="match status" value="1"/>
</dbReference>
<name>A0A812C964_ACAPH</name>
<dbReference type="Proteomes" id="UP000597762">
    <property type="component" value="Unassembled WGS sequence"/>
</dbReference>
<dbReference type="SMART" id="SM00430">
    <property type="entry name" value="HOLI"/>
    <property type="match status" value="1"/>
</dbReference>
<keyword evidence="4" id="KW-0675">Receptor</keyword>
<dbReference type="PRINTS" id="PR00398">
    <property type="entry name" value="STRDHORMONER"/>
</dbReference>
<evidence type="ECO:0000313" key="7">
    <source>
        <dbReference type="EMBL" id="CAE1263088.1"/>
    </source>
</evidence>
<dbReference type="InterPro" id="IPR001723">
    <property type="entry name" value="Nuclear_hrmn_rcpt"/>
</dbReference>
<dbReference type="PROSITE" id="PS51843">
    <property type="entry name" value="NR_LBD"/>
    <property type="match status" value="1"/>
</dbReference>
<dbReference type="InterPro" id="IPR003070">
    <property type="entry name" value="NR4A1-3"/>
</dbReference>
<dbReference type="GO" id="GO:0000978">
    <property type="term" value="F:RNA polymerase II cis-regulatory region sequence-specific DNA binding"/>
    <property type="evidence" value="ECO:0007669"/>
    <property type="project" value="TreeGrafter"/>
</dbReference>
<dbReference type="AlphaFoldDB" id="A0A812C964"/>
<dbReference type="PANTHER" id="PTHR24085">
    <property type="entry name" value="NUCLEAR HORMONE RECEPTOR"/>
    <property type="match status" value="1"/>
</dbReference>
<comment type="subcellular location">
    <subcellularLocation>
        <location evidence="1">Nucleus</location>
    </subcellularLocation>
</comment>
<evidence type="ECO:0000256" key="3">
    <source>
        <dbReference type="ARBA" id="ARBA00023163"/>
    </source>
</evidence>
<dbReference type="PANTHER" id="PTHR24085:SF4">
    <property type="entry name" value="NUCLEAR HORMONE RECEPTOR HR38-RELATED"/>
    <property type="match status" value="1"/>
</dbReference>
<dbReference type="GO" id="GO:0005667">
    <property type="term" value="C:transcription regulator complex"/>
    <property type="evidence" value="ECO:0007669"/>
    <property type="project" value="TreeGrafter"/>
</dbReference>
<keyword evidence="3" id="KW-0804">Transcription</keyword>
<reference evidence="7" key="1">
    <citation type="submission" date="2021-01" db="EMBL/GenBank/DDBJ databases">
        <authorList>
            <person name="Li R."/>
            <person name="Bekaert M."/>
        </authorList>
    </citation>
    <scope>NUCLEOTIDE SEQUENCE</scope>
    <source>
        <strain evidence="7">Farmed</strain>
    </source>
</reference>
<dbReference type="GO" id="GO:0004879">
    <property type="term" value="F:nuclear receptor activity"/>
    <property type="evidence" value="ECO:0007669"/>
    <property type="project" value="InterPro"/>
</dbReference>
<evidence type="ECO:0000256" key="5">
    <source>
        <dbReference type="SAM" id="MobiDB-lite"/>
    </source>
</evidence>
<proteinExistence type="predicted"/>
<evidence type="ECO:0000256" key="1">
    <source>
        <dbReference type="ARBA" id="ARBA00004123"/>
    </source>
</evidence>
<feature type="domain" description="NR LBD" evidence="6">
    <location>
        <begin position="164"/>
        <end position="399"/>
    </location>
</feature>
<gene>
    <name evidence="7" type="ORF">SPHA_33551</name>
</gene>
<accession>A0A812C964</accession>
<organism evidence="7 8">
    <name type="scientific">Acanthosepion pharaonis</name>
    <name type="common">Pharaoh cuttlefish</name>
    <name type="synonym">Sepia pharaonis</name>
    <dbReference type="NCBI Taxonomy" id="158019"/>
    <lineage>
        <taxon>Eukaryota</taxon>
        <taxon>Metazoa</taxon>
        <taxon>Spiralia</taxon>
        <taxon>Lophotrochozoa</taxon>
        <taxon>Mollusca</taxon>
        <taxon>Cephalopoda</taxon>
        <taxon>Coleoidea</taxon>
        <taxon>Decapodiformes</taxon>
        <taxon>Sepiida</taxon>
        <taxon>Sepiina</taxon>
        <taxon>Sepiidae</taxon>
        <taxon>Acanthosepion</taxon>
    </lineage>
</organism>
<dbReference type="GO" id="GO:0071376">
    <property type="term" value="P:cellular response to corticotropin-releasing hormone stimulus"/>
    <property type="evidence" value="ECO:0007669"/>
    <property type="project" value="TreeGrafter"/>
</dbReference>
<comment type="caution">
    <text evidence="7">The sequence shown here is derived from an EMBL/GenBank/DDBJ whole genome shotgun (WGS) entry which is preliminary data.</text>
</comment>
<evidence type="ECO:0000256" key="4">
    <source>
        <dbReference type="ARBA" id="ARBA00023170"/>
    </source>
</evidence>
<dbReference type="OrthoDB" id="5952118at2759"/>
<keyword evidence="2" id="KW-0805">Transcription regulation</keyword>
<dbReference type="Gene3D" id="1.10.565.10">
    <property type="entry name" value="Retinoid X Receptor"/>
    <property type="match status" value="1"/>
</dbReference>
<dbReference type="InterPro" id="IPR000536">
    <property type="entry name" value="Nucl_hrmn_rcpt_lig-bd"/>
</dbReference>
<evidence type="ECO:0000256" key="2">
    <source>
        <dbReference type="ARBA" id="ARBA00023015"/>
    </source>
</evidence>
<dbReference type="PRINTS" id="PR01284">
    <property type="entry name" value="NUCLEARECPTR"/>
</dbReference>
<dbReference type="GO" id="GO:0035259">
    <property type="term" value="F:nuclear glucocorticoid receptor binding"/>
    <property type="evidence" value="ECO:0007669"/>
    <property type="project" value="TreeGrafter"/>
</dbReference>
<keyword evidence="8" id="KW-1185">Reference proteome</keyword>
<dbReference type="InterPro" id="IPR035500">
    <property type="entry name" value="NHR-like_dom_sf"/>
</dbReference>
<evidence type="ECO:0000313" key="8">
    <source>
        <dbReference type="Proteomes" id="UP000597762"/>
    </source>
</evidence>
<dbReference type="SUPFAM" id="SSF48508">
    <property type="entry name" value="Nuclear receptor ligand-binding domain"/>
    <property type="match status" value="1"/>
</dbReference>
<dbReference type="GO" id="GO:0005634">
    <property type="term" value="C:nucleus"/>
    <property type="evidence" value="ECO:0007669"/>
    <property type="project" value="UniProtKB-SubCell"/>
</dbReference>
<protein>
    <submittedName>
        <fullName evidence="7">NR4A2</fullName>
    </submittedName>
</protein>